<keyword evidence="1" id="KW-0238">DNA-binding</keyword>
<reference evidence="4 5" key="1">
    <citation type="journal article" date="2021" name="ISME Commun">
        <title>Automated analysis of genomic sequences facilitates high-throughput and comprehensive description of bacteria.</title>
        <authorList>
            <person name="Hitch T.C.A."/>
        </authorList>
    </citation>
    <scope>NUCLEOTIDE SEQUENCE [LARGE SCALE GENOMIC DNA]</scope>
    <source>
        <strain evidence="4 5">Sanger_23</strain>
    </source>
</reference>
<dbReference type="SUPFAM" id="SSF46955">
    <property type="entry name" value="Putative DNA-binding domain"/>
    <property type="match status" value="1"/>
</dbReference>
<dbReference type="SMART" id="SM00422">
    <property type="entry name" value="HTH_MERR"/>
    <property type="match status" value="1"/>
</dbReference>
<dbReference type="RefSeq" id="WP_262582564.1">
    <property type="nucleotide sequence ID" value="NZ_JAOQJL010000001.1"/>
</dbReference>
<feature type="domain" description="HTH merR-type" evidence="3">
    <location>
        <begin position="4"/>
        <end position="72"/>
    </location>
</feature>
<dbReference type="InterPro" id="IPR000551">
    <property type="entry name" value="MerR-type_HTH_dom"/>
</dbReference>
<feature type="region of interest" description="Disordered" evidence="2">
    <location>
        <begin position="97"/>
        <end position="121"/>
    </location>
</feature>
<accession>A0ABT2TP94</accession>
<dbReference type="PANTHER" id="PTHR30204">
    <property type="entry name" value="REDOX-CYCLING DRUG-SENSING TRANSCRIPTIONAL ACTIVATOR SOXR"/>
    <property type="match status" value="1"/>
</dbReference>
<dbReference type="PROSITE" id="PS50937">
    <property type="entry name" value="HTH_MERR_2"/>
    <property type="match status" value="1"/>
</dbReference>
<comment type="caution">
    <text evidence="4">The sequence shown here is derived from an EMBL/GenBank/DDBJ whole genome shotgun (WGS) entry which is preliminary data.</text>
</comment>
<protein>
    <submittedName>
        <fullName evidence="4">Helix-turn-helix domain-containing protein</fullName>
    </submittedName>
</protein>
<dbReference type="EMBL" id="JAOQJL010000001">
    <property type="protein sequence ID" value="MCU6763902.1"/>
    <property type="molecule type" value="Genomic_DNA"/>
</dbReference>
<evidence type="ECO:0000256" key="1">
    <source>
        <dbReference type="ARBA" id="ARBA00023125"/>
    </source>
</evidence>
<evidence type="ECO:0000313" key="4">
    <source>
        <dbReference type="EMBL" id="MCU6763902.1"/>
    </source>
</evidence>
<sequence>MDKRYTVAQTVQITGLKPYVLRYWEEELDLRIGRNELGHRYYTGYDIQLFMNIQELKKRGLQLKAIKELVPQIARNAPGMSQSKVRLLEDTAVQVYTDQEKDQDTDQEERQRCKELPPASEDSGKILEFQQILERLIQQELHTQNDGEARCRSIDAAIRRQQLARKEAAVAIEKKNKKKHKIHM</sequence>
<organism evidence="4 5">
    <name type="scientific">Blautia ammoniilytica</name>
    <dbReference type="NCBI Taxonomy" id="2981782"/>
    <lineage>
        <taxon>Bacteria</taxon>
        <taxon>Bacillati</taxon>
        <taxon>Bacillota</taxon>
        <taxon>Clostridia</taxon>
        <taxon>Lachnospirales</taxon>
        <taxon>Lachnospiraceae</taxon>
        <taxon>Blautia</taxon>
    </lineage>
</organism>
<dbReference type="PANTHER" id="PTHR30204:SF83">
    <property type="entry name" value="TRANSCRIPTIONAL REGULATOR, MERR FAMILY"/>
    <property type="match status" value="1"/>
</dbReference>
<dbReference type="Proteomes" id="UP001652409">
    <property type="component" value="Unassembled WGS sequence"/>
</dbReference>
<dbReference type="Pfam" id="PF13411">
    <property type="entry name" value="MerR_1"/>
    <property type="match status" value="1"/>
</dbReference>
<name>A0ABT2TP94_9FIRM</name>
<dbReference type="InterPro" id="IPR047057">
    <property type="entry name" value="MerR_fam"/>
</dbReference>
<feature type="compositionally biased region" description="Basic and acidic residues" evidence="2">
    <location>
        <begin position="98"/>
        <end position="115"/>
    </location>
</feature>
<gene>
    <name evidence="4" type="ORF">OCV61_00550</name>
</gene>
<dbReference type="InterPro" id="IPR009061">
    <property type="entry name" value="DNA-bd_dom_put_sf"/>
</dbReference>
<proteinExistence type="predicted"/>
<dbReference type="Gene3D" id="1.10.1660.10">
    <property type="match status" value="1"/>
</dbReference>
<evidence type="ECO:0000259" key="3">
    <source>
        <dbReference type="PROSITE" id="PS50937"/>
    </source>
</evidence>
<keyword evidence="5" id="KW-1185">Reference proteome</keyword>
<evidence type="ECO:0000256" key="2">
    <source>
        <dbReference type="SAM" id="MobiDB-lite"/>
    </source>
</evidence>
<evidence type="ECO:0000313" key="5">
    <source>
        <dbReference type="Proteomes" id="UP001652409"/>
    </source>
</evidence>